<evidence type="ECO:0000313" key="3">
    <source>
        <dbReference type="Proteomes" id="UP000193564"/>
    </source>
</evidence>
<dbReference type="Proteomes" id="UP000193564">
    <property type="component" value="Unassembled WGS sequence"/>
</dbReference>
<dbReference type="EMBL" id="LQOS01000021">
    <property type="protein sequence ID" value="ORV42627.1"/>
    <property type="molecule type" value="Genomic_DNA"/>
</dbReference>
<evidence type="ECO:0000256" key="1">
    <source>
        <dbReference type="SAM" id="MobiDB-lite"/>
    </source>
</evidence>
<comment type="caution">
    <text evidence="2">The sequence shown here is derived from an EMBL/GenBank/DDBJ whole genome shotgun (WGS) entry which is preliminary data.</text>
</comment>
<organism evidence="2 3">
    <name type="scientific">Mycolicibacterium doricum</name>
    <dbReference type="NCBI Taxonomy" id="126673"/>
    <lineage>
        <taxon>Bacteria</taxon>
        <taxon>Bacillati</taxon>
        <taxon>Actinomycetota</taxon>
        <taxon>Actinomycetes</taxon>
        <taxon>Mycobacteriales</taxon>
        <taxon>Mycobacteriaceae</taxon>
        <taxon>Mycolicibacterium</taxon>
    </lineage>
</organism>
<feature type="compositionally biased region" description="Basic and acidic residues" evidence="1">
    <location>
        <begin position="51"/>
        <end position="63"/>
    </location>
</feature>
<gene>
    <name evidence="2" type="ORF">AWC01_07845</name>
</gene>
<dbReference type="AlphaFoldDB" id="A0A1X1TDK6"/>
<sequence>MDAKSAVRKTQGSPTMTADTLLAQSAIDRLTATAHTLVIEGPSYRQRTRGGRLDPDHPDEHPQ</sequence>
<name>A0A1X1TDK6_9MYCO</name>
<reference evidence="2 3" key="1">
    <citation type="submission" date="2016-01" db="EMBL/GenBank/DDBJ databases">
        <title>The new phylogeny of the genus Mycobacterium.</title>
        <authorList>
            <person name="Tarcisio F."/>
            <person name="Conor M."/>
            <person name="Antonella G."/>
            <person name="Elisabetta G."/>
            <person name="Giulia F.S."/>
            <person name="Sara T."/>
            <person name="Anna F."/>
            <person name="Clotilde B."/>
            <person name="Roberto B."/>
            <person name="Veronica D.S."/>
            <person name="Fabio R."/>
            <person name="Monica P."/>
            <person name="Olivier J."/>
            <person name="Enrico T."/>
            <person name="Nicola S."/>
        </authorList>
    </citation>
    <scope>NUCLEOTIDE SEQUENCE [LARGE SCALE GENOMIC DNA]</scope>
    <source>
        <strain evidence="2 3">DSM 44339</strain>
    </source>
</reference>
<keyword evidence="3" id="KW-1185">Reference proteome</keyword>
<proteinExistence type="predicted"/>
<evidence type="ECO:0000313" key="2">
    <source>
        <dbReference type="EMBL" id="ORV42627.1"/>
    </source>
</evidence>
<accession>A0A1X1TDK6</accession>
<feature type="region of interest" description="Disordered" evidence="1">
    <location>
        <begin position="38"/>
        <end position="63"/>
    </location>
</feature>
<protein>
    <submittedName>
        <fullName evidence="2">Uncharacterized protein</fullName>
    </submittedName>
</protein>